<dbReference type="InterPro" id="IPR014044">
    <property type="entry name" value="CAP_dom"/>
</dbReference>
<feature type="domain" description="SCP" evidence="3">
    <location>
        <begin position="272"/>
        <end position="389"/>
    </location>
</feature>
<protein>
    <recommendedName>
        <fullName evidence="3">SCP domain-containing protein</fullName>
    </recommendedName>
</protein>
<proteinExistence type="predicted"/>
<dbReference type="InterPro" id="IPR035940">
    <property type="entry name" value="CAP_sf"/>
</dbReference>
<dbReference type="Proteomes" id="UP000219042">
    <property type="component" value="Unassembled WGS sequence"/>
</dbReference>
<evidence type="ECO:0000256" key="2">
    <source>
        <dbReference type="SAM" id="SignalP"/>
    </source>
</evidence>
<keyword evidence="2" id="KW-0732">Signal</keyword>
<sequence length="528" mass="58185">MMISKIFIPSALMMAISLVLVGCGGGGSSGNSGSSNSNGTDNSNNENNTSQPVTCSDTQYLEDSVCKNKIAQNIGSLPFSALIQGQSYPLALKTDQDLEVIFTSNTPSICSVNSNELKALKVGQCNLVMMQAGTAKVLPFNNTILVNVTCANDQYLENNSCINKAKQTIQPLQINRFLKGQAYQLALKTNQDLAVSFTSNSPAICNFEKGELKALDLGQCTLNLAQAGTTKILPLNTIMTVDVIRADAESKKDLDACQAGSPTETDRQTFINTLNEIRALHNLPKVQYDYEHEDQTMQASMLLAVNEKTSHYPDDSWTCFSDIGLQGASTSNLNFVQSYEILEKYGADTHLINWLIEKNSASIGHRRYILSPFLTKAAYGEVSNTNANSFRTVLGAAMKTVYPYESLTLTTTVPKGIIAYPYHNYPKKFFLKSEPLSLSILSTPQNAYGNNNVDFSNAKLTVTRRDNQQVQTISNIQYDNINYGLVANNLQFHFTSMEYNVIYDVKVTNVLVSGEAMDYSYWFKVNDK</sequence>
<dbReference type="Gene3D" id="3.40.33.10">
    <property type="entry name" value="CAP"/>
    <property type="match status" value="1"/>
</dbReference>
<feature type="chain" id="PRO_5013258226" description="SCP domain-containing protein" evidence="2">
    <location>
        <begin position="22"/>
        <end position="528"/>
    </location>
</feature>
<accession>A0A240EEI0</accession>
<feature type="signal peptide" evidence="2">
    <location>
        <begin position="1"/>
        <end position="21"/>
    </location>
</feature>
<reference evidence="5" key="1">
    <citation type="submission" date="2016-09" db="EMBL/GenBank/DDBJ databases">
        <authorList>
            <person name="Varghese N."/>
            <person name="Submissions S."/>
        </authorList>
    </citation>
    <scope>NUCLEOTIDE SEQUENCE [LARGE SCALE GENOMIC DNA]</scope>
    <source>
        <strain evidence="5">ANC 4466</strain>
    </source>
</reference>
<feature type="region of interest" description="Disordered" evidence="1">
    <location>
        <begin position="30"/>
        <end position="52"/>
    </location>
</feature>
<organism evidence="4 5">
    <name type="scientific">Acinetobacter puyangensis</name>
    <dbReference type="NCBI Taxonomy" id="1096779"/>
    <lineage>
        <taxon>Bacteria</taxon>
        <taxon>Pseudomonadati</taxon>
        <taxon>Pseudomonadota</taxon>
        <taxon>Gammaproteobacteria</taxon>
        <taxon>Moraxellales</taxon>
        <taxon>Moraxellaceae</taxon>
        <taxon>Acinetobacter</taxon>
    </lineage>
</organism>
<gene>
    <name evidence="4" type="ORF">SAMN05421731_11375</name>
</gene>
<evidence type="ECO:0000259" key="3">
    <source>
        <dbReference type="Pfam" id="PF00188"/>
    </source>
</evidence>
<feature type="compositionally biased region" description="Low complexity" evidence="1">
    <location>
        <begin position="31"/>
        <end position="50"/>
    </location>
</feature>
<dbReference type="AlphaFoldDB" id="A0A240EEI0"/>
<evidence type="ECO:0000256" key="1">
    <source>
        <dbReference type="SAM" id="MobiDB-lite"/>
    </source>
</evidence>
<dbReference type="SUPFAM" id="SSF55797">
    <property type="entry name" value="PR-1-like"/>
    <property type="match status" value="1"/>
</dbReference>
<name>A0A240EEI0_9GAMM</name>
<keyword evidence="5" id="KW-1185">Reference proteome</keyword>
<dbReference type="OrthoDB" id="480426at2"/>
<dbReference type="Pfam" id="PF00188">
    <property type="entry name" value="CAP"/>
    <property type="match status" value="1"/>
</dbReference>
<dbReference type="PROSITE" id="PS51257">
    <property type="entry name" value="PROKAR_LIPOPROTEIN"/>
    <property type="match status" value="1"/>
</dbReference>
<evidence type="ECO:0000313" key="4">
    <source>
        <dbReference type="EMBL" id="SNX46589.1"/>
    </source>
</evidence>
<dbReference type="RefSeq" id="WP_097080321.1">
    <property type="nucleotide sequence ID" value="NZ_BAABHT010000015.1"/>
</dbReference>
<evidence type="ECO:0000313" key="5">
    <source>
        <dbReference type="Proteomes" id="UP000219042"/>
    </source>
</evidence>
<dbReference type="EMBL" id="OANT01000013">
    <property type="protein sequence ID" value="SNX46589.1"/>
    <property type="molecule type" value="Genomic_DNA"/>
</dbReference>